<evidence type="ECO:0000313" key="4">
    <source>
        <dbReference type="WBParaSite" id="GPUH_0001647501-mRNA-1"/>
    </source>
</evidence>
<dbReference type="Proteomes" id="UP000271098">
    <property type="component" value="Unassembled WGS sequence"/>
</dbReference>
<dbReference type="SUPFAM" id="SSF48425">
    <property type="entry name" value="Sec7 domain"/>
    <property type="match status" value="1"/>
</dbReference>
<reference evidence="4" key="1">
    <citation type="submission" date="2016-06" db="UniProtKB">
        <authorList>
            <consortium name="WormBaseParasite"/>
        </authorList>
    </citation>
    <scope>IDENTIFICATION</scope>
</reference>
<evidence type="ECO:0000313" key="2">
    <source>
        <dbReference type="EMBL" id="VDN27923.1"/>
    </source>
</evidence>
<name>A0A183E662_9BILA</name>
<proteinExistence type="predicted"/>
<dbReference type="PROSITE" id="PS50190">
    <property type="entry name" value="SEC7"/>
    <property type="match status" value="1"/>
</dbReference>
<dbReference type="SMART" id="SM00222">
    <property type="entry name" value="Sec7"/>
    <property type="match status" value="1"/>
</dbReference>
<dbReference type="Pfam" id="PF01369">
    <property type="entry name" value="Sec7"/>
    <property type="match status" value="1"/>
</dbReference>
<evidence type="ECO:0000313" key="3">
    <source>
        <dbReference type="Proteomes" id="UP000271098"/>
    </source>
</evidence>
<dbReference type="EMBL" id="UYRT01083774">
    <property type="protein sequence ID" value="VDN27923.1"/>
    <property type="molecule type" value="Genomic_DNA"/>
</dbReference>
<accession>A0A183E662</accession>
<dbReference type="InterPro" id="IPR023394">
    <property type="entry name" value="Sec7_C_sf"/>
</dbReference>
<dbReference type="PANTHER" id="PTHR10663:SF375">
    <property type="entry name" value="LD29171P"/>
    <property type="match status" value="1"/>
</dbReference>
<dbReference type="GO" id="GO:0005085">
    <property type="term" value="F:guanyl-nucleotide exchange factor activity"/>
    <property type="evidence" value="ECO:0007669"/>
    <property type="project" value="InterPro"/>
</dbReference>
<sequence length="442" mass="49982">MYAYVDQMDFAGREFVAALRQFLDGFRLPGEAQKIDRLMEKFASRYCECNPNLGLFASADTAYVLAYSIIMLTTDLHSPQVRNKMTKEQYIAMNRGINDQSDLPRDYLSDIYDEIAGHEIKMKPGLNKLPKQNAQATSERQRKLLQDVELAAMAQTARALMEAASHYEAAFTSASHYEHIAWTPCLAAFSIGLQTSEDEHIISWCLQGFRLGIRIACIFRLALERNAYIQALARFTLLTAKNSMAEMKSKNIESIKLLLTIGEEDGNCLDESWIDVLKCISQLELAQLIGTGVKAPNSPGVNSSSAQYVLKSATNVDERMLYSLQECLGETTSQSVVVAIDRIFQGSSRLDGDAVVHFVRALCEVSKEELSTLGNPRMFMLQKIVEISFYNMNRIRLQWSRIWAILGEHFNKVFFRFGTSFRYFNFGILNTLISLNYFVSAL</sequence>
<dbReference type="InterPro" id="IPR035999">
    <property type="entry name" value="Sec7_dom_sf"/>
</dbReference>
<dbReference type="CDD" id="cd00171">
    <property type="entry name" value="Sec7"/>
    <property type="match status" value="1"/>
</dbReference>
<dbReference type="FunFam" id="1.10.1000.11:FF:000003">
    <property type="entry name" value="Brefeldin A-inhibited guanine nucleotide-exchange protein 1"/>
    <property type="match status" value="1"/>
</dbReference>
<dbReference type="Gene3D" id="1.10.1000.11">
    <property type="entry name" value="Arf Nucleotide-binding Site Opener,domain 2"/>
    <property type="match status" value="1"/>
</dbReference>
<dbReference type="GO" id="GO:0032012">
    <property type="term" value="P:regulation of ARF protein signal transduction"/>
    <property type="evidence" value="ECO:0007669"/>
    <property type="project" value="InterPro"/>
</dbReference>
<dbReference type="AlphaFoldDB" id="A0A183E662"/>
<protein>
    <submittedName>
        <fullName evidence="4">SEC7 domain-containing protein</fullName>
    </submittedName>
</protein>
<dbReference type="InterPro" id="IPR000904">
    <property type="entry name" value="Sec7_dom"/>
</dbReference>
<dbReference type="OrthoDB" id="5833676at2759"/>
<organism evidence="4">
    <name type="scientific">Gongylonema pulchrum</name>
    <dbReference type="NCBI Taxonomy" id="637853"/>
    <lineage>
        <taxon>Eukaryota</taxon>
        <taxon>Metazoa</taxon>
        <taxon>Ecdysozoa</taxon>
        <taxon>Nematoda</taxon>
        <taxon>Chromadorea</taxon>
        <taxon>Rhabditida</taxon>
        <taxon>Spirurina</taxon>
        <taxon>Spiruromorpha</taxon>
        <taxon>Spiruroidea</taxon>
        <taxon>Gongylonematidae</taxon>
        <taxon>Gongylonema</taxon>
    </lineage>
</organism>
<dbReference type="PANTHER" id="PTHR10663">
    <property type="entry name" value="GUANYL-NUCLEOTIDE EXCHANGE FACTOR"/>
    <property type="match status" value="1"/>
</dbReference>
<dbReference type="WBParaSite" id="GPUH_0001647501-mRNA-1">
    <property type="protein sequence ID" value="GPUH_0001647501-mRNA-1"/>
    <property type="gene ID" value="GPUH_0001647501"/>
</dbReference>
<reference evidence="2 3" key="2">
    <citation type="submission" date="2018-11" db="EMBL/GenBank/DDBJ databases">
        <authorList>
            <consortium name="Pathogen Informatics"/>
        </authorList>
    </citation>
    <scope>NUCLEOTIDE SEQUENCE [LARGE SCALE GENOMIC DNA]</scope>
</reference>
<keyword evidence="3" id="KW-1185">Reference proteome</keyword>
<gene>
    <name evidence="2" type="ORF">GPUH_LOCUS16453</name>
</gene>
<feature type="domain" description="SEC7" evidence="1">
    <location>
        <begin position="1"/>
        <end position="118"/>
    </location>
</feature>
<evidence type="ECO:0000259" key="1">
    <source>
        <dbReference type="PROSITE" id="PS50190"/>
    </source>
</evidence>